<feature type="domain" description="Imelysin-like" evidence="4">
    <location>
        <begin position="45"/>
        <end position="341"/>
    </location>
</feature>
<organism evidence="5 6">
    <name type="scientific">Tenacibaculum holothuriorum</name>
    <dbReference type="NCBI Taxonomy" id="1635173"/>
    <lineage>
        <taxon>Bacteria</taxon>
        <taxon>Pseudomonadati</taxon>
        <taxon>Bacteroidota</taxon>
        <taxon>Flavobacteriia</taxon>
        <taxon>Flavobacteriales</taxon>
        <taxon>Flavobacteriaceae</taxon>
        <taxon>Tenacibaculum</taxon>
    </lineage>
</organism>
<evidence type="ECO:0000256" key="1">
    <source>
        <dbReference type="ARBA" id="ARBA00004196"/>
    </source>
</evidence>
<dbReference type="PROSITE" id="PS51257">
    <property type="entry name" value="PROKAR_LIPOPROTEIN"/>
    <property type="match status" value="1"/>
</dbReference>
<dbReference type="InterPro" id="IPR018976">
    <property type="entry name" value="Imelysin-like"/>
</dbReference>
<comment type="subcellular location">
    <subcellularLocation>
        <location evidence="1">Cell envelope</location>
    </subcellularLocation>
</comment>
<dbReference type="InParanoid" id="A0A1Y2PH61"/>
<evidence type="ECO:0000256" key="2">
    <source>
        <dbReference type="ARBA" id="ARBA00022729"/>
    </source>
</evidence>
<dbReference type="GO" id="GO:0030313">
    <property type="term" value="C:cell envelope"/>
    <property type="evidence" value="ECO:0007669"/>
    <property type="project" value="UniProtKB-SubCell"/>
</dbReference>
<protein>
    <recommendedName>
        <fullName evidence="4">Imelysin-like domain-containing protein</fullName>
    </recommendedName>
</protein>
<keyword evidence="2 3" id="KW-0732">Signal</keyword>
<comment type="caution">
    <text evidence="5">The sequence shown here is derived from an EMBL/GenBank/DDBJ whole genome shotgun (WGS) entry which is preliminary data.</text>
</comment>
<keyword evidence="6" id="KW-1185">Reference proteome</keyword>
<reference evidence="5 6" key="1">
    <citation type="submission" date="2015-03" db="EMBL/GenBank/DDBJ databases">
        <title>Genome sequence of Tenacibaculum sp. S2-2, isolated from intestinal microbiota of sea cucumber, Apostichopus japonicas.</title>
        <authorList>
            <person name="Shao Z."/>
            <person name="Wang L."/>
            <person name="Li X."/>
        </authorList>
    </citation>
    <scope>NUCLEOTIDE SEQUENCE [LARGE SCALE GENOMIC DNA]</scope>
    <source>
        <strain evidence="5 6">S2-2</strain>
    </source>
</reference>
<dbReference type="InterPro" id="IPR038352">
    <property type="entry name" value="Imelysin_sf"/>
</dbReference>
<dbReference type="Pfam" id="PF09375">
    <property type="entry name" value="Peptidase_M75"/>
    <property type="match status" value="1"/>
</dbReference>
<dbReference type="Gene3D" id="1.20.1420.20">
    <property type="entry name" value="M75 peptidase, HXXE motif"/>
    <property type="match status" value="1"/>
</dbReference>
<evidence type="ECO:0000313" key="6">
    <source>
        <dbReference type="Proteomes" id="UP000194221"/>
    </source>
</evidence>
<evidence type="ECO:0000313" key="5">
    <source>
        <dbReference type="EMBL" id="OSY89127.1"/>
    </source>
</evidence>
<evidence type="ECO:0000259" key="4">
    <source>
        <dbReference type="Pfam" id="PF09375"/>
    </source>
</evidence>
<dbReference type="OrthoDB" id="650514at2"/>
<name>A0A1Y2PH61_9FLAO</name>
<accession>A0A1Y2PH61</accession>
<dbReference type="STRING" id="1635173.WH52_00255"/>
<feature type="signal peptide" evidence="3">
    <location>
        <begin position="1"/>
        <end position="20"/>
    </location>
</feature>
<dbReference type="AlphaFoldDB" id="A0A1Y2PH61"/>
<feature type="chain" id="PRO_5012215022" description="Imelysin-like domain-containing protein" evidence="3">
    <location>
        <begin position="21"/>
        <end position="365"/>
    </location>
</feature>
<sequence>MKRILYICLLLLVIACGSSNDDPGTSNPDNFNRKEMLTFWADQVIIPGYSDFTQKTNSLKDAVLSFTATPSTANLTTARNAWKEAYITWQKVSLFQIGKAQELNMVGNMNTIPTNATLIDSYAKSGSYNLESPNLIGVQGFPALDYLLNGIGTDQETITFYTTATDAAKFKKYLEDITNRLYNLTKQVSDDWKGSYRQSFIDNDGYTISSSVDKMVNFYVIPFYEKQLRDAKIANPSGAKTGITDVKLVEAYYTKNISKELFTTAMLATKNFFKGVGYNGNTGKSLQQYLEFLNRKDLSDLINTKFNDIDQKASLLKDNFEDQIQNERAVFLNTYDAMQALLKSFKPDMFSALSIKNTSTDSDND</sequence>
<dbReference type="CDD" id="cd14659">
    <property type="entry name" value="Imelysin-like_IPPA"/>
    <property type="match status" value="1"/>
</dbReference>
<gene>
    <name evidence="5" type="ORF">WH52_00255</name>
</gene>
<evidence type="ECO:0000256" key="3">
    <source>
        <dbReference type="SAM" id="SignalP"/>
    </source>
</evidence>
<dbReference type="InterPro" id="IPR034984">
    <property type="entry name" value="Imelysin-like_IPPA"/>
</dbReference>
<proteinExistence type="predicted"/>
<dbReference type="RefSeq" id="WP_086028922.1">
    <property type="nucleotide sequence ID" value="NZ_LAPZ01000001.1"/>
</dbReference>
<dbReference type="EMBL" id="LAPZ01000001">
    <property type="protein sequence ID" value="OSY89127.1"/>
    <property type="molecule type" value="Genomic_DNA"/>
</dbReference>
<dbReference type="Proteomes" id="UP000194221">
    <property type="component" value="Unassembled WGS sequence"/>
</dbReference>